<protein>
    <submittedName>
        <fullName evidence="1">Uncharacterized protein</fullName>
    </submittedName>
</protein>
<reference evidence="1 2" key="1">
    <citation type="journal article" date="2016" name="J. Dairy Sci.">
        <title>Characterization and adsorption of Lactobacillus virulent phage P1.</title>
        <authorList>
            <person name="Chen X."/>
            <person name="Xi Y."/>
            <person name="Zhang H."/>
            <person name="Wang Z."/>
            <person name="Fan M."/>
            <person name="Liu Y."/>
            <person name="Wu W."/>
        </authorList>
    </citation>
    <scope>NUCLEOTIDE SEQUENCE [LARGE SCALE GENOMIC DNA]</scope>
</reference>
<organism evidence="1 2">
    <name type="scientific">Lactobacillus phage P1</name>
    <dbReference type="NCBI Taxonomy" id="1846168"/>
    <lineage>
        <taxon>Viruses</taxon>
        <taxon>Duplodnaviria</taxon>
        <taxon>Heunggongvirae</taxon>
        <taxon>Uroviricota</taxon>
        <taxon>Caudoviricetes</taxon>
        <taxon>Tybeckvirinae</taxon>
        <taxon>Maenadvirus</taxon>
        <taxon>Maenadvirus P1</taxon>
    </lineage>
</organism>
<keyword evidence="2" id="KW-1185">Reference proteome</keyword>
<gene>
    <name evidence="1" type="ORF">LVP1_g065</name>
</gene>
<proteinExistence type="predicted"/>
<sequence>MRELTQAEAYELSVRSKATKSNLGSLDDDKQKVMRDILSLTGFGFDVTISVYKNQDCRGYFEPEDLLLKNYKGIKKWLKSLGYKVELFPAAWIPCEQHFLTVDWRK</sequence>
<dbReference type="Proteomes" id="UP000222183">
    <property type="component" value="Segment"/>
</dbReference>
<dbReference type="EMBL" id="KX223815">
    <property type="protein sequence ID" value="ANO57994.1"/>
    <property type="molecule type" value="Genomic_DNA"/>
</dbReference>
<accession>A0A1S5RCV0</accession>
<evidence type="ECO:0000313" key="2">
    <source>
        <dbReference type="Proteomes" id="UP000222183"/>
    </source>
</evidence>
<evidence type="ECO:0000313" key="1">
    <source>
        <dbReference type="EMBL" id="ANO57994.1"/>
    </source>
</evidence>
<name>A0A1S5RCV0_9CAUD</name>